<reference evidence="3" key="2">
    <citation type="submission" date="2011-02" db="EMBL/GenBank/DDBJ databases">
        <authorList>
            <person name="MacLean D."/>
        </authorList>
    </citation>
    <scope>NUCLEOTIDE SEQUENCE</scope>
</reference>
<dbReference type="HOGENOM" id="CLU_101994_0_0_1"/>
<proteinExistence type="predicted"/>
<dbReference type="AlphaFoldDB" id="F0W5Q3"/>
<sequence>MDSLDAFMATLNIPDVQPLEPAPCHRKPSNASLSDQNKTRNRRYRRLQQLLINDKEHFVDNQWYFSDQSMKEREPALYHLYVGQYIETNHKIQEQLYKVADKQSLLLSSFLIDTYDRKELIQRRSCEERRWSMGQKQPGRNENDTEDEDKIAQRRQDLVDLMSQRYLDGLDHEYIDYEAIDADTALDDFIQQERDEQDAYFDTYDAE</sequence>
<protein>
    <submittedName>
        <fullName evidence="3">Uncharacterized protein AlNc14C21G2218</fullName>
    </submittedName>
</protein>
<dbReference type="InterPro" id="IPR040233">
    <property type="entry name" value="CCD97-like_C"/>
</dbReference>
<dbReference type="PANTHER" id="PTHR31840">
    <property type="entry name" value="COILED-COIL DOMAIN-CONTAINING PROTEIN 97"/>
    <property type="match status" value="1"/>
</dbReference>
<organism evidence="3">
    <name type="scientific">Albugo laibachii Nc14</name>
    <dbReference type="NCBI Taxonomy" id="890382"/>
    <lineage>
        <taxon>Eukaryota</taxon>
        <taxon>Sar</taxon>
        <taxon>Stramenopiles</taxon>
        <taxon>Oomycota</taxon>
        <taxon>Peronosporomycetes</taxon>
        <taxon>Albuginales</taxon>
        <taxon>Albuginaceae</taxon>
        <taxon>Albugo</taxon>
    </lineage>
</organism>
<dbReference type="EMBL" id="FR824066">
    <property type="protein sequence ID" value="CCA16444.1"/>
    <property type="molecule type" value="Genomic_DNA"/>
</dbReference>
<evidence type="ECO:0000313" key="3">
    <source>
        <dbReference type="EMBL" id="CCA16444.1"/>
    </source>
</evidence>
<gene>
    <name evidence="3" type="primary">AlNc14C21G2218</name>
    <name evidence="3" type="ORF">ALNC14_025870</name>
</gene>
<name>F0W5Q3_9STRA</name>
<evidence type="ECO:0000259" key="2">
    <source>
        <dbReference type="Pfam" id="PF09747"/>
    </source>
</evidence>
<dbReference type="InterPro" id="IPR018613">
    <property type="entry name" value="Ccdc97-like"/>
</dbReference>
<evidence type="ECO:0000256" key="1">
    <source>
        <dbReference type="SAM" id="MobiDB-lite"/>
    </source>
</evidence>
<dbReference type="Pfam" id="PF09747">
    <property type="entry name" value="CCD97-like_C"/>
    <property type="match status" value="1"/>
</dbReference>
<feature type="domain" description="CCD97-like C-terminal" evidence="2">
    <location>
        <begin position="41"/>
        <end position="148"/>
    </location>
</feature>
<accession>F0W5Q3</accession>
<feature type="region of interest" description="Disordered" evidence="1">
    <location>
        <begin position="18"/>
        <end position="40"/>
    </location>
</feature>
<dbReference type="PANTHER" id="PTHR31840:SF1">
    <property type="entry name" value="COILED-COIL DOMAIN-CONTAINING PROTEIN 97"/>
    <property type="match status" value="1"/>
</dbReference>
<reference evidence="3" key="1">
    <citation type="journal article" date="2011" name="PLoS Biol.">
        <title>Gene gain and loss during evolution of obligate parasitism in the white rust pathogen of Arabidopsis thaliana.</title>
        <authorList>
            <person name="Kemen E."/>
            <person name="Gardiner A."/>
            <person name="Schultz-Larsen T."/>
            <person name="Kemen A.C."/>
            <person name="Balmuth A.L."/>
            <person name="Robert-Seilaniantz A."/>
            <person name="Bailey K."/>
            <person name="Holub E."/>
            <person name="Studholme D.J."/>
            <person name="Maclean D."/>
            <person name="Jones J.D."/>
        </authorList>
    </citation>
    <scope>NUCLEOTIDE SEQUENCE</scope>
</reference>